<feature type="transmembrane region" description="Helical" evidence="3">
    <location>
        <begin position="110"/>
        <end position="130"/>
    </location>
</feature>
<sequence>MTNERQHQAAYHNGTLLNRLLAVYLITMLAGVVILRGDTILASHFEKMFPFPLIIVSLGALMLAFALLCVSALRLKPVFGLLQANLGQDADANAERQTNMALRRLYRLPYELLGGIMIVGLSFSIVFHGFDILRNLARAELDGLRLLGTIVGEQSLFIFIAIVLFTSVRRILRPVLMRLQPLPGGFDGRASVAQPLVITYTCTFVVTILSLIQLAIVTARPHSALDPYKFGIIALFYFIMGLSLFSYVTMQFRQELRGLIRGIRGLVGGHELPRNEAAAVVHDEAGELAIAYNELQNRINREYESLERELKLAYNVQQKLLPPGDLTIGAYRITARCQSYSEVGGDFFDVVSLGPSRFAIMIGDVSGKGMPAALLMSAQLLVFRSEIRRNGSPSEVLARMNRQLCEAMGEEGSVTIGVGVIDLTNNQVQYASAGHLSPYVIAKDGHFHAVDCSSLPIGIDPEAVYEEFSLQLEDGDRFLLYTDGLIEAVNQSGEMYSFEGLEAELATWEPAMDLAVVIDDWLARVDQECGPGQDDRTVVVLELAGEYRSVLSKLNLSPEERGAAVGAFDNPFMSREWSLRSKLGDERLISMKLGDWMEERWPESDIREDVQSALCEAMINAIEHGNKLQPNKYVTVIAQVGSMLAVCRIYDEGGGYFPHLSRDEGEMRKKLESEDPRGWGLVMIDSLADYWTTGRDERGFYTELYFMRKSTQAPNGQPT</sequence>
<evidence type="ECO:0000256" key="1">
    <source>
        <dbReference type="ARBA" id="ARBA00022801"/>
    </source>
</evidence>
<dbReference type="InterPro" id="IPR036890">
    <property type="entry name" value="HATPase_C_sf"/>
</dbReference>
<dbReference type="InterPro" id="IPR036457">
    <property type="entry name" value="PPM-type-like_dom_sf"/>
</dbReference>
<feature type="transmembrane region" description="Helical" evidence="3">
    <location>
        <begin position="192"/>
        <end position="216"/>
    </location>
</feature>
<name>A0ABW9XVF1_9BACL</name>
<evidence type="ECO:0000256" key="3">
    <source>
        <dbReference type="SAM" id="Phobius"/>
    </source>
</evidence>
<feature type="transmembrane region" description="Helical" evidence="3">
    <location>
        <begin position="49"/>
        <end position="73"/>
    </location>
</feature>
<accession>A0ABW9XVF1</accession>
<gene>
    <name evidence="5" type="ORF">GT019_22550</name>
</gene>
<dbReference type="Pfam" id="PF07228">
    <property type="entry name" value="SpoIIE"/>
    <property type="match status" value="1"/>
</dbReference>
<dbReference type="InterPro" id="IPR001932">
    <property type="entry name" value="PPM-type_phosphatase-like_dom"/>
</dbReference>
<keyword evidence="6" id="KW-1185">Reference proteome</keyword>
<feature type="transmembrane region" description="Helical" evidence="3">
    <location>
        <begin position="20"/>
        <end position="37"/>
    </location>
</feature>
<dbReference type="SUPFAM" id="SSF81606">
    <property type="entry name" value="PP2C-like"/>
    <property type="match status" value="1"/>
</dbReference>
<keyword evidence="3" id="KW-1133">Transmembrane helix</keyword>
<keyword evidence="2" id="KW-0175">Coiled coil</keyword>
<evidence type="ECO:0000313" key="6">
    <source>
        <dbReference type="Proteomes" id="UP000665561"/>
    </source>
</evidence>
<dbReference type="Proteomes" id="UP000665561">
    <property type="component" value="Unassembled WGS sequence"/>
</dbReference>
<dbReference type="SUPFAM" id="SSF55874">
    <property type="entry name" value="ATPase domain of HSP90 chaperone/DNA topoisomerase II/histidine kinase"/>
    <property type="match status" value="1"/>
</dbReference>
<dbReference type="PROSITE" id="PS51746">
    <property type="entry name" value="PPM_2"/>
    <property type="match status" value="1"/>
</dbReference>
<protein>
    <submittedName>
        <fullName evidence="5">SpoIIE family protein phosphatase</fullName>
    </submittedName>
</protein>
<keyword evidence="3" id="KW-0812">Transmembrane</keyword>
<keyword evidence="1" id="KW-0378">Hydrolase</keyword>
<evidence type="ECO:0000259" key="4">
    <source>
        <dbReference type="PROSITE" id="PS51746"/>
    </source>
</evidence>
<dbReference type="RefSeq" id="WP_161745675.1">
    <property type="nucleotide sequence ID" value="NZ_JAAAMV010000023.1"/>
</dbReference>
<dbReference type="SMART" id="SM00331">
    <property type="entry name" value="PP2C_SIG"/>
    <property type="match status" value="1"/>
</dbReference>
<dbReference type="Gene3D" id="3.30.565.10">
    <property type="entry name" value="Histidine kinase-like ATPase, C-terminal domain"/>
    <property type="match status" value="1"/>
</dbReference>
<dbReference type="Pfam" id="PF13581">
    <property type="entry name" value="HATPase_c_2"/>
    <property type="match status" value="1"/>
</dbReference>
<dbReference type="EMBL" id="JAAAMV010000023">
    <property type="protein sequence ID" value="NBD26663.1"/>
    <property type="molecule type" value="Genomic_DNA"/>
</dbReference>
<evidence type="ECO:0000256" key="2">
    <source>
        <dbReference type="SAM" id="Coils"/>
    </source>
</evidence>
<dbReference type="InterPro" id="IPR003594">
    <property type="entry name" value="HATPase_dom"/>
</dbReference>
<feature type="domain" description="PPM-type phosphatase" evidence="4">
    <location>
        <begin position="327"/>
        <end position="543"/>
    </location>
</feature>
<comment type="caution">
    <text evidence="5">The sequence shown here is derived from an EMBL/GenBank/DDBJ whole genome shotgun (WGS) entry which is preliminary data.</text>
</comment>
<feature type="transmembrane region" description="Helical" evidence="3">
    <location>
        <begin position="228"/>
        <end position="248"/>
    </location>
</feature>
<proteinExistence type="predicted"/>
<reference evidence="5 6" key="1">
    <citation type="submission" date="2020-01" db="EMBL/GenBank/DDBJ databases">
        <title>Paenibacillus soybeanensis sp. nov. isolated from the nodules of soybean (Glycine max(L.) Merr).</title>
        <authorList>
            <person name="Wang H."/>
        </authorList>
    </citation>
    <scope>NUCLEOTIDE SEQUENCE [LARGE SCALE GENOMIC DNA]</scope>
    <source>
        <strain evidence="5 6">T1</strain>
    </source>
</reference>
<feature type="coiled-coil region" evidence="2">
    <location>
        <begin position="289"/>
        <end position="316"/>
    </location>
</feature>
<evidence type="ECO:0000313" key="5">
    <source>
        <dbReference type="EMBL" id="NBD26663.1"/>
    </source>
</evidence>
<dbReference type="InterPro" id="IPR052016">
    <property type="entry name" value="Bact_Sigma-Reg"/>
</dbReference>
<feature type="transmembrane region" description="Helical" evidence="3">
    <location>
        <begin position="150"/>
        <end position="172"/>
    </location>
</feature>
<dbReference type="PANTHER" id="PTHR43156:SF2">
    <property type="entry name" value="STAGE II SPORULATION PROTEIN E"/>
    <property type="match status" value="1"/>
</dbReference>
<dbReference type="PANTHER" id="PTHR43156">
    <property type="entry name" value="STAGE II SPORULATION PROTEIN E-RELATED"/>
    <property type="match status" value="1"/>
</dbReference>
<dbReference type="CDD" id="cd16936">
    <property type="entry name" value="HATPase_RsbW-like"/>
    <property type="match status" value="1"/>
</dbReference>
<dbReference type="Gene3D" id="3.60.40.10">
    <property type="entry name" value="PPM-type phosphatase domain"/>
    <property type="match status" value="1"/>
</dbReference>
<keyword evidence="3" id="KW-0472">Membrane</keyword>
<organism evidence="5 6">
    <name type="scientific">Paenibacillus glycinis</name>
    <dbReference type="NCBI Taxonomy" id="2697035"/>
    <lineage>
        <taxon>Bacteria</taxon>
        <taxon>Bacillati</taxon>
        <taxon>Bacillota</taxon>
        <taxon>Bacilli</taxon>
        <taxon>Bacillales</taxon>
        <taxon>Paenibacillaceae</taxon>
        <taxon>Paenibacillus</taxon>
    </lineage>
</organism>